<keyword evidence="1" id="KW-0812">Transmembrane</keyword>
<keyword evidence="4" id="KW-1185">Reference proteome</keyword>
<dbReference type="AlphaFoldDB" id="A0A9P5PW26"/>
<organism evidence="3 4">
    <name type="scientific">Rhodocollybia butyracea</name>
    <dbReference type="NCBI Taxonomy" id="206335"/>
    <lineage>
        <taxon>Eukaryota</taxon>
        <taxon>Fungi</taxon>
        <taxon>Dikarya</taxon>
        <taxon>Basidiomycota</taxon>
        <taxon>Agaricomycotina</taxon>
        <taxon>Agaricomycetes</taxon>
        <taxon>Agaricomycetidae</taxon>
        <taxon>Agaricales</taxon>
        <taxon>Marasmiineae</taxon>
        <taxon>Omphalotaceae</taxon>
        <taxon>Rhodocollybia</taxon>
    </lineage>
</organism>
<dbReference type="OrthoDB" id="3501663at2759"/>
<evidence type="ECO:0000313" key="3">
    <source>
        <dbReference type="EMBL" id="KAF9071018.1"/>
    </source>
</evidence>
<dbReference type="InterPro" id="IPR011059">
    <property type="entry name" value="Metal-dep_hydrolase_composite"/>
</dbReference>
<dbReference type="InterPro" id="IPR032466">
    <property type="entry name" value="Metal_Hydrolase"/>
</dbReference>
<accession>A0A9P5PW26</accession>
<dbReference type="GO" id="GO:0016810">
    <property type="term" value="F:hydrolase activity, acting on carbon-nitrogen (but not peptide) bonds"/>
    <property type="evidence" value="ECO:0007669"/>
    <property type="project" value="InterPro"/>
</dbReference>
<protein>
    <submittedName>
        <fullName evidence="3">Amidohydrolase family-domain-containing protein</fullName>
    </submittedName>
</protein>
<sequence>MSATSKRHNQESDVPPRRRASGALLRCSILVAALSITALFISRSNELNSHSYALCSPHDSQNIFTVDSVNSRVQCILVDKSQITRTGTLEHILHHRQGSMPVLNLLNKLRAPLAVRYIPLGAIVVPGLSDSHAHILEYGSTLQLPLEGTKTVNETVARVRNYILSNTDVHSNTSLWIHAQGWDHTAWPSQAWPTAVRQIILVKSPRDDSNSSSFFLQADLDSDPIIRGRPVVLQSKDCHALWVSQRALEFSLPFPEEVEGGVIIRDASGNPTGTLGPVSFGVIVLLTTSHDTGMLLDNAQELVKQPKLLENDLAKRFNSTIQEAVKYGLTSIHDAGLDPISLKFFKEEAQRKTLPIRIYGMTYFDENGEYWGNTTKPLIATGDERLTARSVKIFADGALRTGGAALHEPYADNPITNGFMRLDKEVLFKYIPLFLRDGWQVNVHAIGDRANGIVLDAFEASLTGQTCSGLEGSESLQASSPLMRKLTAQLPFNVTLTLYPNSISDMLYAEDRLGPERVKNLYAFRTLIESGARITLGSDAPVESLNPLSGFYAAVSRLTPQGDSPHGPDGWFPDQRLTREEALRGMTIDPAYASFTESILGSLEVGKRADYVVFSRDIMSIPVDQILSTQVLATAVDGDFVYGSV</sequence>
<dbReference type="PANTHER" id="PTHR22642">
    <property type="entry name" value="IMIDAZOLONEPROPIONASE"/>
    <property type="match status" value="1"/>
</dbReference>
<evidence type="ECO:0000256" key="1">
    <source>
        <dbReference type="SAM" id="Phobius"/>
    </source>
</evidence>
<dbReference type="SUPFAM" id="SSF51338">
    <property type="entry name" value="Composite domain of metallo-dependent hydrolases"/>
    <property type="match status" value="1"/>
</dbReference>
<keyword evidence="1" id="KW-0472">Membrane</keyword>
<dbReference type="InterPro" id="IPR013108">
    <property type="entry name" value="Amidohydro_3"/>
</dbReference>
<evidence type="ECO:0000259" key="2">
    <source>
        <dbReference type="Pfam" id="PF07969"/>
    </source>
</evidence>
<dbReference type="InterPro" id="IPR033932">
    <property type="entry name" value="YtcJ-like"/>
</dbReference>
<dbReference type="SUPFAM" id="SSF51556">
    <property type="entry name" value="Metallo-dependent hydrolases"/>
    <property type="match status" value="1"/>
</dbReference>
<reference evidence="3" key="1">
    <citation type="submission" date="2020-11" db="EMBL/GenBank/DDBJ databases">
        <authorList>
            <consortium name="DOE Joint Genome Institute"/>
            <person name="Ahrendt S."/>
            <person name="Riley R."/>
            <person name="Andreopoulos W."/>
            <person name="Labutti K."/>
            <person name="Pangilinan J."/>
            <person name="Ruiz-Duenas F.J."/>
            <person name="Barrasa J.M."/>
            <person name="Sanchez-Garcia M."/>
            <person name="Camarero S."/>
            <person name="Miyauchi S."/>
            <person name="Serrano A."/>
            <person name="Linde D."/>
            <person name="Babiker R."/>
            <person name="Drula E."/>
            <person name="Ayuso-Fernandez I."/>
            <person name="Pacheco R."/>
            <person name="Padilla G."/>
            <person name="Ferreira P."/>
            <person name="Barriuso J."/>
            <person name="Kellner H."/>
            <person name="Castanera R."/>
            <person name="Alfaro M."/>
            <person name="Ramirez L."/>
            <person name="Pisabarro A.G."/>
            <person name="Kuo A."/>
            <person name="Tritt A."/>
            <person name="Lipzen A."/>
            <person name="He G."/>
            <person name="Yan M."/>
            <person name="Ng V."/>
            <person name="Cullen D."/>
            <person name="Martin F."/>
            <person name="Rosso M.-N."/>
            <person name="Henrissat B."/>
            <person name="Hibbett D."/>
            <person name="Martinez A.T."/>
            <person name="Grigoriev I.V."/>
        </authorList>
    </citation>
    <scope>NUCLEOTIDE SEQUENCE</scope>
    <source>
        <strain evidence="3">AH 40177</strain>
    </source>
</reference>
<comment type="caution">
    <text evidence="3">The sequence shown here is derived from an EMBL/GenBank/DDBJ whole genome shotgun (WGS) entry which is preliminary data.</text>
</comment>
<name>A0A9P5PW26_9AGAR</name>
<dbReference type="Proteomes" id="UP000772434">
    <property type="component" value="Unassembled WGS sequence"/>
</dbReference>
<proteinExistence type="predicted"/>
<feature type="transmembrane region" description="Helical" evidence="1">
    <location>
        <begin position="21"/>
        <end position="41"/>
    </location>
</feature>
<keyword evidence="1" id="KW-1133">Transmembrane helix</keyword>
<dbReference type="PANTHER" id="PTHR22642:SF2">
    <property type="entry name" value="PROTEIN LONG AFTER FAR-RED 3"/>
    <property type="match status" value="1"/>
</dbReference>
<dbReference type="Pfam" id="PF07969">
    <property type="entry name" value="Amidohydro_3"/>
    <property type="match status" value="1"/>
</dbReference>
<dbReference type="CDD" id="cd01300">
    <property type="entry name" value="YtcJ_like"/>
    <property type="match status" value="1"/>
</dbReference>
<dbReference type="Gene3D" id="2.30.40.10">
    <property type="entry name" value="Urease, subunit C, domain 1"/>
    <property type="match status" value="1"/>
</dbReference>
<dbReference type="Gene3D" id="3.20.20.140">
    <property type="entry name" value="Metal-dependent hydrolases"/>
    <property type="match status" value="1"/>
</dbReference>
<feature type="domain" description="Amidohydrolase 3" evidence="2">
    <location>
        <begin position="221"/>
        <end position="642"/>
    </location>
</feature>
<dbReference type="EMBL" id="JADNRY010000035">
    <property type="protein sequence ID" value="KAF9071018.1"/>
    <property type="molecule type" value="Genomic_DNA"/>
</dbReference>
<evidence type="ECO:0000313" key="4">
    <source>
        <dbReference type="Proteomes" id="UP000772434"/>
    </source>
</evidence>
<gene>
    <name evidence="3" type="ORF">BDP27DRAFT_1419311</name>
</gene>
<dbReference type="Gene3D" id="3.10.310.70">
    <property type="match status" value="1"/>
</dbReference>